<evidence type="ECO:0000259" key="9">
    <source>
        <dbReference type="Pfam" id="PF25183"/>
    </source>
</evidence>
<dbReference type="SUPFAM" id="SSF49452">
    <property type="entry name" value="Starch-binding domain-like"/>
    <property type="match status" value="1"/>
</dbReference>
<dbReference type="GO" id="GO:0009279">
    <property type="term" value="C:cell outer membrane"/>
    <property type="evidence" value="ECO:0007669"/>
    <property type="project" value="UniProtKB-SubCell"/>
</dbReference>
<feature type="chain" id="PRO_5009294987" evidence="7">
    <location>
        <begin position="42"/>
        <end position="1195"/>
    </location>
</feature>
<comment type="subcellular location">
    <subcellularLocation>
        <location evidence="1">Cell outer membrane</location>
        <topology evidence="1">Multi-pass membrane protein</topology>
    </subcellularLocation>
</comment>
<evidence type="ECO:0000256" key="4">
    <source>
        <dbReference type="ARBA" id="ARBA00022692"/>
    </source>
</evidence>
<dbReference type="Pfam" id="PF25183">
    <property type="entry name" value="OMP_b-brl_4"/>
    <property type="match status" value="1"/>
</dbReference>
<keyword evidence="2" id="KW-0813">Transport</keyword>
<dbReference type="InterPro" id="IPR037066">
    <property type="entry name" value="Plug_dom_sf"/>
</dbReference>
<dbReference type="Pfam" id="PF13620">
    <property type="entry name" value="CarboxypepD_reg"/>
    <property type="match status" value="1"/>
</dbReference>
<keyword evidence="7" id="KW-0732">Signal</keyword>
<accession>A0A1H6CJ81</accession>
<evidence type="ECO:0000259" key="8">
    <source>
        <dbReference type="Pfam" id="PF07715"/>
    </source>
</evidence>
<sequence>MHHTSRNAGSITASRCFFRCGVRLALGAAILLCGLAPNARAQSSTSGAIAGTVTDISGALLPGVTISVKSNDTGATRSATANSSGEFQVGNLMPGSYTVDITGDGFETFEDKTVLVTVGSTSNLLPKLKTGSVSDKVEVSGENPTMHVDDNAISSTIDQNQIDNLPINGRRWSDFARLTPGVVSNLDGFGLLSFRGISYLLNNNTIDGADDNQAYYSEARGRTRTAFSIPPTAVQEFQVNTSNYSAQYGRAAGGVVNTVTRSGSNNLHGELFFYDRDNDLGGATNPYTLLTEQNSAGSYFSVPTKPTDWRKNWGGTVGGAILRDKLFWIYTFDQERRNFPGISRPNDPNDFFAPSNATLPAGETCSTTAFTTSALTFPAEGDYNSCLIAALFGVSFQAGSAYYQQGLGILQSFIGAVPRVQDQVINLPKIDYQINQRNHLSLMYNRMRYSSPNGLYSQSSTTDGRSHWGNDNVKEDFGIAHLTTVLSNSLVNDALVQYGRDFEFDLQQAPLPNELPLSHNQYGAAASTNIGYYFSGGIYAGSNPDLNRFADPDERRLQLLDAMTWSHGKHVSKFGLEYNKVSDYENNLYNGNGSYSYDWTYNFIADYLNATTGVGGPTAYGPNCPNPTAQNGCFYQTYYSFSQDFGSPTAEIATREYAGFATDDWRVLPNLTLTLGVRYEYEYVPPSSFVNTGNPLIAATDGGLPTALPQTANRPDDRNNVGPRIGFAWNVFGDGKTVLRGGYGMYYGRIINSNIVQTYLESAAPNAQTSFSSLYPGHCGPVFPNIYSSLAQLSASAVAGGCALLPTAAYFSPHMQNPQVHEADLALEQNLGHNFIFGLTYMMSLGRELPTAIDTNFSIGATGIGTFAVNSPSASAPSNPYAVSTNSEAATNSNFPYPPATGGYVTLPHGGATPPILPAGFQEKFFLNGTRPNAAYYQILQVQSSVNSSYNALAAQIEKRYDHGFSLLSNITWSHALDENPYESTVVPSYTLSDPTNPRADYGNSATDVRIRYVASAIYEPQTHFHGLTKQVLGGWRIAPLVQLQSGLPYSPTISSTSFKTVTLNDGTTGTLAGTGINGAGSGSTRVPWVARDSFHYPRTAVVDLRLGKNFYLPRVDRFGLHSEPRFEVFAEVFNVMNHQNITSLVTEAYALTDVKGSTPTQTLTPYAPFGTYTNSNSNYTYSPRQLQISGRLHF</sequence>
<keyword evidence="5" id="KW-0472">Membrane</keyword>
<keyword evidence="11" id="KW-1185">Reference proteome</keyword>
<dbReference type="InterPro" id="IPR012910">
    <property type="entry name" value="Plug_dom"/>
</dbReference>
<keyword evidence="3" id="KW-1134">Transmembrane beta strand</keyword>
<evidence type="ECO:0000256" key="7">
    <source>
        <dbReference type="SAM" id="SignalP"/>
    </source>
</evidence>
<protein>
    <submittedName>
        <fullName evidence="10">TonB-dependent Receptor Plug Domain</fullName>
    </submittedName>
</protein>
<evidence type="ECO:0000256" key="1">
    <source>
        <dbReference type="ARBA" id="ARBA00004571"/>
    </source>
</evidence>
<evidence type="ECO:0000313" key="10">
    <source>
        <dbReference type="EMBL" id="SEG72982.1"/>
    </source>
</evidence>
<evidence type="ECO:0000256" key="5">
    <source>
        <dbReference type="ARBA" id="ARBA00023136"/>
    </source>
</evidence>
<dbReference type="SUPFAM" id="SSF56935">
    <property type="entry name" value="Porins"/>
    <property type="match status" value="1"/>
</dbReference>
<feature type="signal peptide" evidence="7">
    <location>
        <begin position="1"/>
        <end position="41"/>
    </location>
</feature>
<evidence type="ECO:0000256" key="3">
    <source>
        <dbReference type="ARBA" id="ARBA00022452"/>
    </source>
</evidence>
<dbReference type="InterPro" id="IPR013784">
    <property type="entry name" value="Carb-bd-like_fold"/>
</dbReference>
<dbReference type="Gene3D" id="2.60.40.1120">
    <property type="entry name" value="Carboxypeptidase-like, regulatory domain"/>
    <property type="match status" value="1"/>
</dbReference>
<dbReference type="InterPro" id="IPR039426">
    <property type="entry name" value="TonB-dep_rcpt-like"/>
</dbReference>
<dbReference type="EMBL" id="FNVA01000014">
    <property type="protein sequence ID" value="SEG72982.1"/>
    <property type="molecule type" value="Genomic_DNA"/>
</dbReference>
<evidence type="ECO:0000256" key="2">
    <source>
        <dbReference type="ARBA" id="ARBA00022448"/>
    </source>
</evidence>
<dbReference type="AlphaFoldDB" id="A0A1H6CJ81"/>
<dbReference type="InterPro" id="IPR036942">
    <property type="entry name" value="Beta-barrel_TonB_sf"/>
</dbReference>
<feature type="domain" description="TonB-dependent transporter Oar-like beta-barrel" evidence="9">
    <location>
        <begin position="259"/>
        <end position="1188"/>
    </location>
</feature>
<dbReference type="Proteomes" id="UP000236728">
    <property type="component" value="Unassembled WGS sequence"/>
</dbReference>
<organism evidence="10 11">
    <name type="scientific">Bryocella elongata</name>
    <dbReference type="NCBI Taxonomy" id="863522"/>
    <lineage>
        <taxon>Bacteria</taxon>
        <taxon>Pseudomonadati</taxon>
        <taxon>Acidobacteriota</taxon>
        <taxon>Terriglobia</taxon>
        <taxon>Terriglobales</taxon>
        <taxon>Acidobacteriaceae</taxon>
        <taxon>Bryocella</taxon>
    </lineage>
</organism>
<evidence type="ECO:0000256" key="6">
    <source>
        <dbReference type="ARBA" id="ARBA00023237"/>
    </source>
</evidence>
<dbReference type="PANTHER" id="PTHR30069:SF46">
    <property type="entry name" value="OAR PROTEIN"/>
    <property type="match status" value="1"/>
</dbReference>
<gene>
    <name evidence="10" type="ORF">SAMN05421819_4610</name>
</gene>
<dbReference type="OrthoDB" id="97893at2"/>
<name>A0A1H6CJ81_9BACT</name>
<reference evidence="10 11" key="1">
    <citation type="submission" date="2016-10" db="EMBL/GenBank/DDBJ databases">
        <authorList>
            <person name="de Groot N.N."/>
        </authorList>
    </citation>
    <scope>NUCLEOTIDE SEQUENCE [LARGE SCALE GENOMIC DNA]</scope>
    <source>
        <strain evidence="10 11">DSM 22489</strain>
    </source>
</reference>
<dbReference type="PANTHER" id="PTHR30069">
    <property type="entry name" value="TONB-DEPENDENT OUTER MEMBRANE RECEPTOR"/>
    <property type="match status" value="1"/>
</dbReference>
<dbReference type="GO" id="GO:0044718">
    <property type="term" value="P:siderophore transmembrane transport"/>
    <property type="evidence" value="ECO:0007669"/>
    <property type="project" value="TreeGrafter"/>
</dbReference>
<dbReference type="Pfam" id="PF07715">
    <property type="entry name" value="Plug"/>
    <property type="match status" value="1"/>
</dbReference>
<keyword evidence="6" id="KW-0998">Cell outer membrane</keyword>
<dbReference type="GO" id="GO:0015344">
    <property type="term" value="F:siderophore uptake transmembrane transporter activity"/>
    <property type="evidence" value="ECO:0007669"/>
    <property type="project" value="TreeGrafter"/>
</dbReference>
<feature type="domain" description="TonB-dependent receptor plug" evidence="8">
    <location>
        <begin position="154"/>
        <end position="255"/>
    </location>
</feature>
<dbReference type="Gene3D" id="2.170.130.10">
    <property type="entry name" value="TonB-dependent receptor, plug domain"/>
    <property type="match status" value="1"/>
</dbReference>
<dbReference type="GO" id="GO:0030246">
    <property type="term" value="F:carbohydrate binding"/>
    <property type="evidence" value="ECO:0007669"/>
    <property type="project" value="InterPro"/>
</dbReference>
<keyword evidence="10" id="KW-0675">Receptor</keyword>
<dbReference type="Gene3D" id="2.40.170.20">
    <property type="entry name" value="TonB-dependent receptor, beta-barrel domain"/>
    <property type="match status" value="1"/>
</dbReference>
<keyword evidence="4" id="KW-0812">Transmembrane</keyword>
<dbReference type="InterPro" id="IPR057601">
    <property type="entry name" value="Oar-like_b-barrel"/>
</dbReference>
<dbReference type="RefSeq" id="WP_103935433.1">
    <property type="nucleotide sequence ID" value="NZ_FNVA01000014.1"/>
</dbReference>
<evidence type="ECO:0000313" key="11">
    <source>
        <dbReference type="Proteomes" id="UP000236728"/>
    </source>
</evidence>
<proteinExistence type="predicted"/>